<sequence>MPMHIFMLSDEILLAILEILDYKAVLACQATCRRLNTITYSTSLQYKVELAACGMLDGRHGSQTLDIPERLERLKEYNAAWRKLEWTADIQLPHICGNDSVTYGEPSLLFLVHNMDRPTSVFQEVPSKLRGVPEVHHRYPLEYGNYSTFVDISQDLVIYTDRSLTLCQHSLRALSTGEPHPLAWNQGILERSVSELYFDQRINDIFGDYVLALDRGRDTDLYIVQNWKTGFIELEKHANTRVTRTDVCRFLDDKHIIFSVTTITSLNLSDSEPTISFHVVPFRRSKEATSGSVADAVSYVFHFPVFPNRPVVSSNTSEFSCRTSPTSPAYFYSDPHNRIFSVSAILTPKRRRGTPEKYIVDIPSPSFTSYIQRHPTSQLAVVPWEDWGPQGARVTRGDPSVIARSVCGMRGAYVSRHAEGLVLTVLDYHPLRVARALAHRQDGDGTVVLNGAHIETGLWPLSTTTLPCLVAETRLPDSLSEDLGPVFGFQLCEDGIVLMKYDPATVDQDLAVPSITKVLAYTV</sequence>
<keyword evidence="2" id="KW-1185">Reference proteome</keyword>
<name>A0ACB8SKY2_9AGAM</name>
<comment type="caution">
    <text evidence="1">The sequence shown here is derived from an EMBL/GenBank/DDBJ whole genome shotgun (WGS) entry which is preliminary data.</text>
</comment>
<dbReference type="Proteomes" id="UP000814140">
    <property type="component" value="Unassembled WGS sequence"/>
</dbReference>
<gene>
    <name evidence="1" type="ORF">BV25DRAFT_1832015</name>
</gene>
<organism evidence="1 2">
    <name type="scientific">Artomyces pyxidatus</name>
    <dbReference type="NCBI Taxonomy" id="48021"/>
    <lineage>
        <taxon>Eukaryota</taxon>
        <taxon>Fungi</taxon>
        <taxon>Dikarya</taxon>
        <taxon>Basidiomycota</taxon>
        <taxon>Agaricomycotina</taxon>
        <taxon>Agaricomycetes</taxon>
        <taxon>Russulales</taxon>
        <taxon>Auriscalpiaceae</taxon>
        <taxon>Artomyces</taxon>
    </lineage>
</organism>
<reference evidence="1" key="1">
    <citation type="submission" date="2021-03" db="EMBL/GenBank/DDBJ databases">
        <authorList>
            <consortium name="DOE Joint Genome Institute"/>
            <person name="Ahrendt S."/>
            <person name="Looney B.P."/>
            <person name="Miyauchi S."/>
            <person name="Morin E."/>
            <person name="Drula E."/>
            <person name="Courty P.E."/>
            <person name="Chicoki N."/>
            <person name="Fauchery L."/>
            <person name="Kohler A."/>
            <person name="Kuo A."/>
            <person name="Labutti K."/>
            <person name="Pangilinan J."/>
            <person name="Lipzen A."/>
            <person name="Riley R."/>
            <person name="Andreopoulos W."/>
            <person name="He G."/>
            <person name="Johnson J."/>
            <person name="Barry K.W."/>
            <person name="Grigoriev I.V."/>
            <person name="Nagy L."/>
            <person name="Hibbett D."/>
            <person name="Henrissat B."/>
            <person name="Matheny P.B."/>
            <person name="Labbe J."/>
            <person name="Martin F."/>
        </authorList>
    </citation>
    <scope>NUCLEOTIDE SEQUENCE</scope>
    <source>
        <strain evidence="1">HHB10654</strain>
    </source>
</reference>
<evidence type="ECO:0000313" key="1">
    <source>
        <dbReference type="EMBL" id="KAI0056595.1"/>
    </source>
</evidence>
<dbReference type="EMBL" id="MU277261">
    <property type="protein sequence ID" value="KAI0056595.1"/>
    <property type="molecule type" value="Genomic_DNA"/>
</dbReference>
<accession>A0ACB8SKY2</accession>
<protein>
    <submittedName>
        <fullName evidence="1">Uncharacterized protein</fullName>
    </submittedName>
</protein>
<reference evidence="1" key="2">
    <citation type="journal article" date="2022" name="New Phytol.">
        <title>Evolutionary transition to the ectomycorrhizal habit in the genomes of a hyperdiverse lineage of mushroom-forming fungi.</title>
        <authorList>
            <person name="Looney B."/>
            <person name="Miyauchi S."/>
            <person name="Morin E."/>
            <person name="Drula E."/>
            <person name="Courty P.E."/>
            <person name="Kohler A."/>
            <person name="Kuo A."/>
            <person name="LaButti K."/>
            <person name="Pangilinan J."/>
            <person name="Lipzen A."/>
            <person name="Riley R."/>
            <person name="Andreopoulos W."/>
            <person name="He G."/>
            <person name="Johnson J."/>
            <person name="Nolan M."/>
            <person name="Tritt A."/>
            <person name="Barry K.W."/>
            <person name="Grigoriev I.V."/>
            <person name="Nagy L.G."/>
            <person name="Hibbett D."/>
            <person name="Henrissat B."/>
            <person name="Matheny P.B."/>
            <person name="Labbe J."/>
            <person name="Martin F.M."/>
        </authorList>
    </citation>
    <scope>NUCLEOTIDE SEQUENCE</scope>
    <source>
        <strain evidence="1">HHB10654</strain>
    </source>
</reference>
<proteinExistence type="predicted"/>
<evidence type="ECO:0000313" key="2">
    <source>
        <dbReference type="Proteomes" id="UP000814140"/>
    </source>
</evidence>